<reference evidence="2" key="1">
    <citation type="journal article" date="2020" name="J Insects Food Feed">
        <title>The yellow mealworm (Tenebrio molitor) genome: a resource for the emerging insects as food and feed industry.</title>
        <authorList>
            <person name="Eriksson T."/>
            <person name="Andere A."/>
            <person name="Kelstrup H."/>
            <person name="Emery V."/>
            <person name="Picard C."/>
        </authorList>
    </citation>
    <scope>NUCLEOTIDE SEQUENCE</scope>
    <source>
        <strain evidence="2">Stoneville</strain>
        <tissue evidence="2">Whole head</tissue>
    </source>
</reference>
<feature type="region of interest" description="Disordered" evidence="1">
    <location>
        <begin position="164"/>
        <end position="194"/>
    </location>
</feature>
<accession>A0A8J6HLV6</accession>
<dbReference type="EMBL" id="JABDTM020021104">
    <property type="protein sequence ID" value="KAH0816687.1"/>
    <property type="molecule type" value="Genomic_DNA"/>
</dbReference>
<dbReference type="AlphaFoldDB" id="A0A8J6HLV6"/>
<feature type="region of interest" description="Disordered" evidence="1">
    <location>
        <begin position="114"/>
        <end position="135"/>
    </location>
</feature>
<keyword evidence="3" id="KW-1185">Reference proteome</keyword>
<feature type="compositionally biased region" description="Low complexity" evidence="1">
    <location>
        <begin position="164"/>
        <end position="175"/>
    </location>
</feature>
<gene>
    <name evidence="2" type="ORF">GEV33_006104</name>
</gene>
<feature type="compositionally biased region" description="Pro residues" evidence="1">
    <location>
        <begin position="122"/>
        <end position="132"/>
    </location>
</feature>
<evidence type="ECO:0000313" key="3">
    <source>
        <dbReference type="Proteomes" id="UP000719412"/>
    </source>
</evidence>
<evidence type="ECO:0000313" key="2">
    <source>
        <dbReference type="EMBL" id="KAH0816687.1"/>
    </source>
</evidence>
<reference evidence="2" key="2">
    <citation type="submission" date="2021-08" db="EMBL/GenBank/DDBJ databases">
        <authorList>
            <person name="Eriksson T."/>
        </authorList>
    </citation>
    <scope>NUCLEOTIDE SEQUENCE</scope>
    <source>
        <strain evidence="2">Stoneville</strain>
        <tissue evidence="2">Whole head</tissue>
    </source>
</reference>
<proteinExistence type="predicted"/>
<feature type="compositionally biased region" description="Basic and acidic residues" evidence="1">
    <location>
        <begin position="183"/>
        <end position="194"/>
    </location>
</feature>
<dbReference type="Proteomes" id="UP000719412">
    <property type="component" value="Unassembled WGS sequence"/>
</dbReference>
<name>A0A8J6HLV6_TENMO</name>
<evidence type="ECO:0000256" key="1">
    <source>
        <dbReference type="SAM" id="MobiDB-lite"/>
    </source>
</evidence>
<organism evidence="2 3">
    <name type="scientific">Tenebrio molitor</name>
    <name type="common">Yellow mealworm beetle</name>
    <dbReference type="NCBI Taxonomy" id="7067"/>
    <lineage>
        <taxon>Eukaryota</taxon>
        <taxon>Metazoa</taxon>
        <taxon>Ecdysozoa</taxon>
        <taxon>Arthropoda</taxon>
        <taxon>Hexapoda</taxon>
        <taxon>Insecta</taxon>
        <taxon>Pterygota</taxon>
        <taxon>Neoptera</taxon>
        <taxon>Endopterygota</taxon>
        <taxon>Coleoptera</taxon>
        <taxon>Polyphaga</taxon>
        <taxon>Cucujiformia</taxon>
        <taxon>Tenebrionidae</taxon>
        <taxon>Tenebrio</taxon>
    </lineage>
</organism>
<protein>
    <submittedName>
        <fullName evidence="2">Uncharacterized protein</fullName>
    </submittedName>
</protein>
<sequence>MTRWPSKRAEKSRRGAASWPFTNVNEPAAAALAALGSLWANVKACAFHSTRTEVIAKRFELSGCEKSVSYLCPVAAPLKGVGAHSKRHQLTRSSSGPRMESTCLVDYHYNRKTTRSAEQGPHQPPGRPPPDPDTALYSYSISPRLLVYFAAVSRWPINEIRPAGGEAGAATGPPGLRRVSRNKTTEAQDRCFDT</sequence>
<comment type="caution">
    <text evidence="2">The sequence shown here is derived from an EMBL/GenBank/DDBJ whole genome shotgun (WGS) entry which is preliminary data.</text>
</comment>